<dbReference type="Proteomes" id="UP000006844">
    <property type="component" value="Chromosome"/>
</dbReference>
<keyword evidence="3" id="KW-1185">Reference proteome</keyword>
<evidence type="ECO:0008006" key="4">
    <source>
        <dbReference type="Google" id="ProtNLM"/>
    </source>
</evidence>
<feature type="signal peptide" evidence="1">
    <location>
        <begin position="1"/>
        <end position="46"/>
    </location>
</feature>
<organism evidence="2 3">
    <name type="scientific">Terriglobus saanensis (strain ATCC BAA-1853 / DSM 23119 / SP1PR4)</name>
    <dbReference type="NCBI Taxonomy" id="401053"/>
    <lineage>
        <taxon>Bacteria</taxon>
        <taxon>Pseudomonadati</taxon>
        <taxon>Acidobacteriota</taxon>
        <taxon>Terriglobia</taxon>
        <taxon>Terriglobales</taxon>
        <taxon>Acidobacteriaceae</taxon>
        <taxon>Terriglobus</taxon>
    </lineage>
</organism>
<evidence type="ECO:0000313" key="2">
    <source>
        <dbReference type="EMBL" id="ADV83834.1"/>
    </source>
</evidence>
<dbReference type="HOGENOM" id="CLU_1265454_0_0_0"/>
<dbReference type="STRING" id="401053.AciPR4_3075"/>
<name>E8V616_TERSS</name>
<keyword evidence="1" id="KW-0732">Signal</keyword>
<protein>
    <recommendedName>
        <fullName evidence="4">Outer membrane protein beta-barrel domain-containing protein</fullName>
    </recommendedName>
</protein>
<dbReference type="AlphaFoldDB" id="E8V616"/>
<evidence type="ECO:0000256" key="1">
    <source>
        <dbReference type="SAM" id="SignalP"/>
    </source>
</evidence>
<sequence length="233" mass="25414">MRHISARPAFAGNTLLQPAHTKRTRSASRILLGFALLASFSFAAKAQDVFKPAAPVTYTEKYEIYGGASFLNGQAGQNIPKRINMGGGEVMATYFITPRIGPAVDFRYEWGTTPVFPNSFSIPTRPVVYQTIGLVGLQYHAFGNQHFGINYHAFGGVSAGKFDSDLKGIPPAEVGLYTNRVKPMAALGGSLDINRSAHLAVRLSPDIIIEHFGTETREFFSISAGVIYRFGHR</sequence>
<dbReference type="EMBL" id="CP002467">
    <property type="protein sequence ID" value="ADV83834.1"/>
    <property type="molecule type" value="Genomic_DNA"/>
</dbReference>
<accession>E8V616</accession>
<dbReference type="KEGG" id="tsa:AciPR4_3075"/>
<proteinExistence type="predicted"/>
<reference evidence="2 3" key="1">
    <citation type="journal article" date="2012" name="Stand. Genomic Sci.">
        <title>Complete genome sequence of Terriglobus saanensis type strain SP1PR4(T), an Acidobacteria from tundra soil.</title>
        <authorList>
            <person name="Rawat S.R."/>
            <person name="Mannisto M.K."/>
            <person name="Starovoytov V."/>
            <person name="Goodwin L."/>
            <person name="Nolan M."/>
            <person name="Hauser L."/>
            <person name="Land M."/>
            <person name="Davenport K.W."/>
            <person name="Woyke T."/>
            <person name="Haggblom M.M."/>
        </authorList>
    </citation>
    <scope>NUCLEOTIDE SEQUENCE</scope>
    <source>
        <strain evidence="3">ATCC BAA-1853 / DSM 23119 / SP1PR4</strain>
    </source>
</reference>
<feature type="chain" id="PRO_5003229012" description="Outer membrane protein beta-barrel domain-containing protein" evidence="1">
    <location>
        <begin position="47"/>
        <end position="233"/>
    </location>
</feature>
<dbReference type="RefSeq" id="WP_013569565.1">
    <property type="nucleotide sequence ID" value="NC_014963.1"/>
</dbReference>
<dbReference type="eggNOG" id="ENOG5030PX5">
    <property type="taxonomic scope" value="Bacteria"/>
</dbReference>
<evidence type="ECO:0000313" key="3">
    <source>
        <dbReference type="Proteomes" id="UP000006844"/>
    </source>
</evidence>
<gene>
    <name evidence="2" type="ordered locus">AciPR4_3075</name>
</gene>